<sequence length="475" mass="52833">MAFVHRVCGPDPFFPCDDPLLVGTLGYADLLVAAIVCRSWHAAALPALYAHPLITSNTRLLQFCRTLQTNPDFGLWVTHLHLLNQQTELQVLTAKKSRFPFRRRRVVVGPELVALDQVRATVLDVLPRCKNLVALVVTNRDRLRSSIVPLDSVFVHSSSIGSRLRHLTIYGSPLIKEDGPGDLIGHEVPLVLGPDISLPVLEILCLRSVGLQSSTTFPVFPRLRELQFADCTCLGPFTPEIPGFSRNTPPEINATNFPRLRTLLLYDNWDSITLSEDLAGVVREIEFINTRVTPARPLLCPSGPASLKSLRCIKSTSLDAVLTLIGKAPDFPPALRVLLFILTTNFSTSHIDQCSRFVDHLTRRVASFRDAPHPLARLVILRNLVGAMVPREMPVYCALNDGPQSVTREYHMFTTAIPPRNGTLSRPSTGEDDSSDEEGIFNHVATTPELETAWEALRETQVLPYNRFVDNRLIP</sequence>
<dbReference type="Proteomes" id="UP000292702">
    <property type="component" value="Unassembled WGS sequence"/>
</dbReference>
<keyword evidence="3" id="KW-1185">Reference proteome</keyword>
<dbReference type="OrthoDB" id="2794889at2759"/>
<gene>
    <name evidence="2" type="ORF">EIP91_002316</name>
</gene>
<feature type="region of interest" description="Disordered" evidence="1">
    <location>
        <begin position="417"/>
        <end position="438"/>
    </location>
</feature>
<evidence type="ECO:0000313" key="3">
    <source>
        <dbReference type="Proteomes" id="UP000292702"/>
    </source>
</evidence>
<protein>
    <recommendedName>
        <fullName evidence="4">F-box domain-containing protein</fullName>
    </recommendedName>
</protein>
<dbReference type="EMBL" id="RWJN01000168">
    <property type="protein sequence ID" value="TCD65689.1"/>
    <property type="molecule type" value="Genomic_DNA"/>
</dbReference>
<evidence type="ECO:0008006" key="4">
    <source>
        <dbReference type="Google" id="ProtNLM"/>
    </source>
</evidence>
<evidence type="ECO:0000256" key="1">
    <source>
        <dbReference type="SAM" id="MobiDB-lite"/>
    </source>
</evidence>
<organism evidence="2 3">
    <name type="scientific">Steccherinum ochraceum</name>
    <dbReference type="NCBI Taxonomy" id="92696"/>
    <lineage>
        <taxon>Eukaryota</taxon>
        <taxon>Fungi</taxon>
        <taxon>Dikarya</taxon>
        <taxon>Basidiomycota</taxon>
        <taxon>Agaricomycotina</taxon>
        <taxon>Agaricomycetes</taxon>
        <taxon>Polyporales</taxon>
        <taxon>Steccherinaceae</taxon>
        <taxon>Steccherinum</taxon>
    </lineage>
</organism>
<comment type="caution">
    <text evidence="2">The sequence shown here is derived from an EMBL/GenBank/DDBJ whole genome shotgun (WGS) entry which is preliminary data.</text>
</comment>
<evidence type="ECO:0000313" key="2">
    <source>
        <dbReference type="EMBL" id="TCD65689.1"/>
    </source>
</evidence>
<dbReference type="SUPFAM" id="SSF52047">
    <property type="entry name" value="RNI-like"/>
    <property type="match status" value="1"/>
</dbReference>
<accession>A0A4R0RKU2</accession>
<proteinExistence type="predicted"/>
<reference evidence="2 3" key="1">
    <citation type="submission" date="2018-11" db="EMBL/GenBank/DDBJ databases">
        <title>Genome assembly of Steccherinum ochraceum LE-BIN_3174, the white-rot fungus of the Steccherinaceae family (The Residual Polyporoid clade, Polyporales, Basidiomycota).</title>
        <authorList>
            <person name="Fedorova T.V."/>
            <person name="Glazunova O.A."/>
            <person name="Landesman E.O."/>
            <person name="Moiseenko K.V."/>
            <person name="Psurtseva N.V."/>
            <person name="Savinova O.S."/>
            <person name="Shakhova N.V."/>
            <person name="Tyazhelova T.V."/>
            <person name="Vasina D.V."/>
        </authorList>
    </citation>
    <scope>NUCLEOTIDE SEQUENCE [LARGE SCALE GENOMIC DNA]</scope>
    <source>
        <strain evidence="2 3">LE-BIN_3174</strain>
    </source>
</reference>
<dbReference type="AlphaFoldDB" id="A0A4R0RKU2"/>
<name>A0A4R0RKU2_9APHY</name>